<dbReference type="Pfam" id="PF04055">
    <property type="entry name" value="Radical_SAM"/>
    <property type="match status" value="1"/>
</dbReference>
<keyword evidence="5" id="KW-0411">Iron-sulfur</keyword>
<dbReference type="InterPro" id="IPR050377">
    <property type="entry name" value="Radical_SAM_PqqE_MftC-like"/>
</dbReference>
<dbReference type="EMBL" id="CP032345">
    <property type="protein sequence ID" value="QCO14220.1"/>
    <property type="molecule type" value="Genomic_DNA"/>
</dbReference>
<evidence type="ECO:0000256" key="3">
    <source>
        <dbReference type="ARBA" id="ARBA00022723"/>
    </source>
</evidence>
<dbReference type="GO" id="GO:0003824">
    <property type="term" value="F:catalytic activity"/>
    <property type="evidence" value="ECO:0007669"/>
    <property type="project" value="InterPro"/>
</dbReference>
<dbReference type="CDD" id="cd01335">
    <property type="entry name" value="Radical_SAM"/>
    <property type="match status" value="1"/>
</dbReference>
<comment type="cofactor">
    <cofactor evidence="1">
        <name>[4Fe-4S] cluster</name>
        <dbReference type="ChEBI" id="CHEBI:49883"/>
    </cofactor>
</comment>
<dbReference type="InterPro" id="IPR058240">
    <property type="entry name" value="rSAM_sf"/>
</dbReference>
<gene>
    <name evidence="7" type="ORF">D3869_02650</name>
</gene>
<dbReference type="GO" id="GO:0051536">
    <property type="term" value="F:iron-sulfur cluster binding"/>
    <property type="evidence" value="ECO:0007669"/>
    <property type="project" value="UniProtKB-KW"/>
</dbReference>
<keyword evidence="3" id="KW-0479">Metal-binding</keyword>
<proteinExistence type="predicted"/>
<reference evidence="7 8" key="1">
    <citation type="submission" date="2018-09" db="EMBL/GenBank/DDBJ databases">
        <title>Whole genome based analysis of evolution and adaptive divergence in Indian and Brazilian strains of Azospirillum brasilense.</title>
        <authorList>
            <person name="Singh C."/>
            <person name="Tripathi A.K."/>
        </authorList>
    </citation>
    <scope>NUCLEOTIDE SEQUENCE [LARGE SCALE GENOMIC DNA]</scope>
    <source>
        <strain evidence="7 8">MTCC4039</strain>
    </source>
</reference>
<evidence type="ECO:0000256" key="4">
    <source>
        <dbReference type="ARBA" id="ARBA00023004"/>
    </source>
</evidence>
<dbReference type="SUPFAM" id="SSF102114">
    <property type="entry name" value="Radical SAM enzymes"/>
    <property type="match status" value="1"/>
</dbReference>
<evidence type="ECO:0000313" key="7">
    <source>
        <dbReference type="EMBL" id="QCO14220.1"/>
    </source>
</evidence>
<dbReference type="RefSeq" id="WP_137138850.1">
    <property type="nucleotide sequence ID" value="NZ_CP032345.1"/>
</dbReference>
<dbReference type="Gene3D" id="3.20.20.70">
    <property type="entry name" value="Aldolase class I"/>
    <property type="match status" value="1"/>
</dbReference>
<evidence type="ECO:0000256" key="1">
    <source>
        <dbReference type="ARBA" id="ARBA00001966"/>
    </source>
</evidence>
<name>A0A4D8QYL7_AZOBR</name>
<sequence length="498" mass="53631">MYAVQIEVVGTCNLRCPSCAVGNADGGRRTGSIGGTMPLDRFRQTLDWVDGWIERDPAEVMVCLYSWGEPFIHTALPDLIAEVKRRGYVAGISSNLNHVRNLDAVLQAGVDEIVVSLSGFSQPVYEQGHTGGDIETVKRNMAALSEAIDRTGSAARVLVHYITYRHNAGSDEFSAMAAYCEELRFEFVPSLAFFAPVEKLVEMASGRVFPNDAPILSRLVVPVEEQLRIAAAAPAGGSCSLIEERIDIDVDGALKLCCSSYDRQFNVAPAFDGLAVAEVNQRRRDSALCESCGSRGIDRIFTRADYAEWCARANPVFEAMGVPVRSVGPHLIAHDRPTESMLLALVNDALIGGRLAEAKASFSELERRLESKYGPRGTSVEAVADYVQAGGRRFGREIPIDPLGLFCAAGLVAQMHDGDIPRARVIFETLRGMADRLVGAGIYGRTARAMQPQIAQSCAALAEPPPAAAASPGNASAPVPPPSFLRRAARRLRAALTT</sequence>
<keyword evidence="4" id="KW-0408">Iron</keyword>
<dbReference type="Proteomes" id="UP000298693">
    <property type="component" value="Chromosome"/>
</dbReference>
<evidence type="ECO:0000256" key="5">
    <source>
        <dbReference type="ARBA" id="ARBA00023014"/>
    </source>
</evidence>
<protein>
    <submittedName>
        <fullName evidence="7">Radical SAM protein</fullName>
    </submittedName>
</protein>
<organism evidence="7 8">
    <name type="scientific">Azospirillum brasilense</name>
    <dbReference type="NCBI Taxonomy" id="192"/>
    <lineage>
        <taxon>Bacteria</taxon>
        <taxon>Pseudomonadati</taxon>
        <taxon>Pseudomonadota</taxon>
        <taxon>Alphaproteobacteria</taxon>
        <taxon>Rhodospirillales</taxon>
        <taxon>Azospirillaceae</taxon>
        <taxon>Azospirillum</taxon>
    </lineage>
</organism>
<dbReference type="PANTHER" id="PTHR11228">
    <property type="entry name" value="RADICAL SAM DOMAIN PROTEIN"/>
    <property type="match status" value="1"/>
</dbReference>
<evidence type="ECO:0000259" key="6">
    <source>
        <dbReference type="Pfam" id="PF04055"/>
    </source>
</evidence>
<keyword evidence="2" id="KW-0949">S-adenosyl-L-methionine</keyword>
<feature type="domain" description="Radical SAM core" evidence="6">
    <location>
        <begin position="7"/>
        <end position="162"/>
    </location>
</feature>
<dbReference type="InterPro" id="IPR007197">
    <property type="entry name" value="rSAM"/>
</dbReference>
<accession>A0A4D8QYL7</accession>
<dbReference type="SFLD" id="SFLDS00029">
    <property type="entry name" value="Radical_SAM"/>
    <property type="match status" value="1"/>
</dbReference>
<dbReference type="InterPro" id="IPR013785">
    <property type="entry name" value="Aldolase_TIM"/>
</dbReference>
<dbReference type="AlphaFoldDB" id="A0A4D8QYL7"/>
<evidence type="ECO:0000313" key="8">
    <source>
        <dbReference type="Proteomes" id="UP000298693"/>
    </source>
</evidence>
<dbReference type="GO" id="GO:0046872">
    <property type="term" value="F:metal ion binding"/>
    <property type="evidence" value="ECO:0007669"/>
    <property type="project" value="UniProtKB-KW"/>
</dbReference>
<dbReference type="PANTHER" id="PTHR11228:SF7">
    <property type="entry name" value="PQQA PEPTIDE CYCLASE"/>
    <property type="match status" value="1"/>
</dbReference>
<evidence type="ECO:0000256" key="2">
    <source>
        <dbReference type="ARBA" id="ARBA00022691"/>
    </source>
</evidence>